<dbReference type="InterPro" id="IPR044925">
    <property type="entry name" value="His-Me_finger_sf"/>
</dbReference>
<evidence type="ECO:0000313" key="6">
    <source>
        <dbReference type="EMBL" id="KAK6635679.1"/>
    </source>
</evidence>
<dbReference type="PANTHER" id="PTHR13966:SF17">
    <property type="entry name" value="ENDONUCLEASE-RELATED"/>
    <property type="match status" value="1"/>
</dbReference>
<dbReference type="InterPro" id="IPR040255">
    <property type="entry name" value="Non-specific_endonuclease"/>
</dbReference>
<keyword evidence="7" id="KW-1185">Reference proteome</keyword>
<dbReference type="EMBL" id="JAWJWF010000003">
    <property type="protein sequence ID" value="KAK6635679.1"/>
    <property type="molecule type" value="Genomic_DNA"/>
</dbReference>
<dbReference type="InterPro" id="IPR044929">
    <property type="entry name" value="DNA/RNA_non-sp_Endonuclease_sf"/>
</dbReference>
<evidence type="ECO:0000256" key="1">
    <source>
        <dbReference type="ARBA" id="ARBA00010052"/>
    </source>
</evidence>
<feature type="domain" description="DNA/RNA non-specific endonuclease/pyrophosphatase/phosphodiesterase" evidence="5">
    <location>
        <begin position="143"/>
        <end position="386"/>
    </location>
</feature>
<keyword evidence="3" id="KW-0255">Endonuclease</keyword>
<dbReference type="InterPro" id="IPR001604">
    <property type="entry name" value="Endo_G_ENPP1-like_dom"/>
</dbReference>
<comment type="caution">
    <text evidence="6">The sequence shown here is derived from an EMBL/GenBank/DDBJ whole genome shotgun (WGS) entry which is preliminary data.</text>
</comment>
<keyword evidence="3" id="KW-0378">Hydrolase</keyword>
<dbReference type="Pfam" id="PF01223">
    <property type="entry name" value="Endonuclease_NS"/>
    <property type="match status" value="1"/>
</dbReference>
<keyword evidence="2" id="KW-0540">Nuclease</keyword>
<dbReference type="PANTHER" id="PTHR13966">
    <property type="entry name" value="ENDONUCLEASE RELATED"/>
    <property type="match status" value="1"/>
</dbReference>
<keyword evidence="4" id="KW-0732">Signal</keyword>
<feature type="chain" id="PRO_5045515851" description="DNA/RNA non-specific endonuclease/pyrophosphatase/phosphodiesterase domain-containing protein" evidence="4">
    <location>
        <begin position="19"/>
        <end position="403"/>
    </location>
</feature>
<dbReference type="Proteomes" id="UP001359485">
    <property type="component" value="Unassembled WGS sequence"/>
</dbReference>
<proteinExistence type="inferred from homology"/>
<accession>A0ABR1B916</accession>
<evidence type="ECO:0000256" key="4">
    <source>
        <dbReference type="SAM" id="SignalP"/>
    </source>
</evidence>
<evidence type="ECO:0000256" key="3">
    <source>
        <dbReference type="ARBA" id="ARBA00022759"/>
    </source>
</evidence>
<comment type="similarity">
    <text evidence="1">Belongs to the DNA/RNA non-specific endonuclease family.</text>
</comment>
<evidence type="ECO:0000256" key="2">
    <source>
        <dbReference type="ARBA" id="ARBA00022722"/>
    </source>
</evidence>
<organism evidence="6 7">
    <name type="scientific">Polyplax serrata</name>
    <name type="common">Common mouse louse</name>
    <dbReference type="NCBI Taxonomy" id="468196"/>
    <lineage>
        <taxon>Eukaryota</taxon>
        <taxon>Metazoa</taxon>
        <taxon>Ecdysozoa</taxon>
        <taxon>Arthropoda</taxon>
        <taxon>Hexapoda</taxon>
        <taxon>Insecta</taxon>
        <taxon>Pterygota</taxon>
        <taxon>Neoptera</taxon>
        <taxon>Paraneoptera</taxon>
        <taxon>Psocodea</taxon>
        <taxon>Troctomorpha</taxon>
        <taxon>Phthiraptera</taxon>
        <taxon>Anoplura</taxon>
        <taxon>Polyplacidae</taxon>
        <taxon>Polyplax</taxon>
    </lineage>
</organism>
<name>A0ABR1B916_POLSC</name>
<dbReference type="SMART" id="SM00892">
    <property type="entry name" value="Endonuclease_NS"/>
    <property type="match status" value="1"/>
</dbReference>
<evidence type="ECO:0000313" key="7">
    <source>
        <dbReference type="Proteomes" id="UP001359485"/>
    </source>
</evidence>
<dbReference type="SUPFAM" id="SSF54060">
    <property type="entry name" value="His-Me finger endonucleases"/>
    <property type="match status" value="1"/>
</dbReference>
<feature type="signal peptide" evidence="4">
    <location>
        <begin position="1"/>
        <end position="18"/>
    </location>
</feature>
<protein>
    <recommendedName>
        <fullName evidence="5">DNA/RNA non-specific endonuclease/pyrophosphatase/phosphodiesterase domain-containing protein</fullName>
    </recommendedName>
</protein>
<dbReference type="Gene3D" id="3.40.570.10">
    <property type="entry name" value="Extracellular Endonuclease, subunit A"/>
    <property type="match status" value="1"/>
</dbReference>
<gene>
    <name evidence="6" type="ORF">RUM44_000933</name>
</gene>
<evidence type="ECO:0000259" key="5">
    <source>
        <dbReference type="SMART" id="SM00892"/>
    </source>
</evidence>
<sequence length="403" mass="46707">MVLLKFLILVAVSEGIVAQTECILGSSIPSGIAKIYFHVFNWRQPEDSFGGHKDYLLHGETIQVSCQNGFVRKDLPGKRYTFECTNGIFNRTFNYDDLLCKSDFHKYTEVYPKSPIELRSRLFTCQGKELALYQVSVNAGGALRELYKVCYDRSVLRAKFVFQTGGNENTNVTGGRRRDVWGFDYFGSNSREKLTLFKGYTSKVQKARLTSAFPNKYSPKKKYPYYFNRGHLASYSDFIYPEDKRASCQYINVAPQWKELNGNSWSLVERTTRNLVRRNPQEWEIYTGVYGSIPTQKGPLYLTSLNYGKQTRGYVPVPKLYWKIAYNIILPNASRVFVGVNNPELKAPQDFDPDYLICKPKRLDNKSYFRGNEFKGFTYECELEEFLKRLRRDDIIVRNNVDG</sequence>
<reference evidence="6 7" key="1">
    <citation type="submission" date="2023-09" db="EMBL/GenBank/DDBJ databases">
        <title>Genomes of two closely related lineages of the louse Polyplax serrata with different host specificities.</title>
        <authorList>
            <person name="Martinu J."/>
            <person name="Tarabai H."/>
            <person name="Stefka J."/>
            <person name="Hypsa V."/>
        </authorList>
    </citation>
    <scope>NUCLEOTIDE SEQUENCE [LARGE SCALE GENOMIC DNA]</scope>
    <source>
        <strain evidence="6">98ZLc_SE</strain>
    </source>
</reference>